<name>A0ABM7PGF9_9BACT</name>
<gene>
    <name evidence="2" type="ORF">DSLASN_18490</name>
</gene>
<accession>A0ABM7PGF9</accession>
<organism evidence="2 3">
    <name type="scientific">Desulfoluna limicola</name>
    <dbReference type="NCBI Taxonomy" id="2810562"/>
    <lineage>
        <taxon>Bacteria</taxon>
        <taxon>Pseudomonadati</taxon>
        <taxon>Thermodesulfobacteriota</taxon>
        <taxon>Desulfobacteria</taxon>
        <taxon>Desulfobacterales</taxon>
        <taxon>Desulfolunaceae</taxon>
        <taxon>Desulfoluna</taxon>
    </lineage>
</organism>
<feature type="transmembrane region" description="Helical" evidence="1">
    <location>
        <begin position="80"/>
        <end position="102"/>
    </location>
</feature>
<proteinExistence type="predicted"/>
<feature type="transmembrane region" description="Helical" evidence="1">
    <location>
        <begin position="54"/>
        <end position="74"/>
    </location>
</feature>
<dbReference type="Proteomes" id="UP001320148">
    <property type="component" value="Chromosome"/>
</dbReference>
<evidence type="ECO:0000313" key="2">
    <source>
        <dbReference type="EMBL" id="BCS96217.1"/>
    </source>
</evidence>
<evidence type="ECO:0000313" key="3">
    <source>
        <dbReference type="Proteomes" id="UP001320148"/>
    </source>
</evidence>
<reference evidence="2 3" key="1">
    <citation type="submission" date="2021-02" db="EMBL/GenBank/DDBJ databases">
        <title>Complete genome of Desulfoluna sp. strain ASN36.</title>
        <authorList>
            <person name="Takahashi A."/>
            <person name="Kojima H."/>
            <person name="Fukui M."/>
        </authorList>
    </citation>
    <scope>NUCLEOTIDE SEQUENCE [LARGE SCALE GENOMIC DNA]</scope>
    <source>
        <strain evidence="2 3">ASN36</strain>
    </source>
</reference>
<keyword evidence="3" id="KW-1185">Reference proteome</keyword>
<feature type="transmembrane region" description="Helical" evidence="1">
    <location>
        <begin position="29"/>
        <end position="47"/>
    </location>
</feature>
<sequence length="108" mass="12439">MKRLHTIFIALSCFIGFWGSLFLDLHGIVAVFLSLTFFIFFSATVAKSSMFLRVIKWFIGVAFIFETLRRLFIFEAQNYIFTYTLGLCGLILLLDPVVGLIVQESKER</sequence>
<dbReference type="EMBL" id="AP024488">
    <property type="protein sequence ID" value="BCS96217.1"/>
    <property type="molecule type" value="Genomic_DNA"/>
</dbReference>
<protein>
    <submittedName>
        <fullName evidence="2">Uncharacterized protein</fullName>
    </submittedName>
</protein>
<keyword evidence="1" id="KW-1133">Transmembrane helix</keyword>
<evidence type="ECO:0000256" key="1">
    <source>
        <dbReference type="SAM" id="Phobius"/>
    </source>
</evidence>
<keyword evidence="1" id="KW-0472">Membrane</keyword>
<keyword evidence="1" id="KW-0812">Transmembrane</keyword>